<dbReference type="InterPro" id="IPR053192">
    <property type="entry name" value="Vacuole_Formation_Reg"/>
</dbReference>
<dbReference type="SMART" id="SM00109">
    <property type="entry name" value="C1"/>
    <property type="match status" value="5"/>
</dbReference>
<evidence type="ECO:0000256" key="4">
    <source>
        <dbReference type="ARBA" id="ARBA00022833"/>
    </source>
</evidence>
<keyword evidence="2" id="KW-0677">Repeat</keyword>
<dbReference type="SUPFAM" id="SSF57889">
    <property type="entry name" value="Cysteine-rich domain"/>
    <property type="match status" value="5"/>
</dbReference>
<gene>
    <name evidence="7" type="ORF">Tsubulata_042521</name>
</gene>
<organism evidence="7 8">
    <name type="scientific">Turnera subulata</name>
    <dbReference type="NCBI Taxonomy" id="218843"/>
    <lineage>
        <taxon>Eukaryota</taxon>
        <taxon>Viridiplantae</taxon>
        <taxon>Streptophyta</taxon>
        <taxon>Embryophyta</taxon>
        <taxon>Tracheophyta</taxon>
        <taxon>Spermatophyta</taxon>
        <taxon>Magnoliopsida</taxon>
        <taxon>eudicotyledons</taxon>
        <taxon>Gunneridae</taxon>
        <taxon>Pentapetalae</taxon>
        <taxon>rosids</taxon>
        <taxon>fabids</taxon>
        <taxon>Malpighiales</taxon>
        <taxon>Passifloraceae</taxon>
        <taxon>Turnera</taxon>
    </lineage>
</organism>
<evidence type="ECO:0000313" key="7">
    <source>
        <dbReference type="EMBL" id="KAJ4839615.1"/>
    </source>
</evidence>
<reference evidence="7" key="2">
    <citation type="journal article" date="2023" name="Plants (Basel)">
        <title>Annotation of the Turnera subulata (Passifloraceae) Draft Genome Reveals the S-Locus Evolved after the Divergence of Turneroideae from Passifloroideae in a Stepwise Manner.</title>
        <authorList>
            <person name="Henning P.M."/>
            <person name="Roalson E.H."/>
            <person name="Mir W."/>
            <person name="McCubbin A.G."/>
            <person name="Shore J.S."/>
        </authorList>
    </citation>
    <scope>NUCLEOTIDE SEQUENCE</scope>
    <source>
        <strain evidence="7">F60SS</strain>
    </source>
</reference>
<accession>A0A9Q0FZN4</accession>
<feature type="domain" description="Zinc finger PHD-type" evidence="6">
    <location>
        <begin position="140"/>
        <end position="205"/>
    </location>
</feature>
<feature type="domain" description="Zinc finger PHD-type" evidence="6">
    <location>
        <begin position="404"/>
        <end position="471"/>
    </location>
</feature>
<evidence type="ECO:0008006" key="9">
    <source>
        <dbReference type="Google" id="ProtNLM"/>
    </source>
</evidence>
<dbReference type="InterPro" id="IPR004146">
    <property type="entry name" value="DC1"/>
</dbReference>
<dbReference type="PANTHER" id="PTHR32410:SF216">
    <property type="entry name" value="PHORBOL-ESTER_DAG-TYPE DOMAIN-CONTAINING PROTEIN"/>
    <property type="match status" value="1"/>
</dbReference>
<feature type="domain" description="Zinc finger PHD-type" evidence="6">
    <location>
        <begin position="287"/>
        <end position="348"/>
    </location>
</feature>
<dbReference type="EMBL" id="JAKUCV010003264">
    <property type="protein sequence ID" value="KAJ4839615.1"/>
    <property type="molecule type" value="Genomic_DNA"/>
</dbReference>
<dbReference type="AlphaFoldDB" id="A0A9Q0FZN4"/>
<reference evidence="7" key="1">
    <citation type="submission" date="2022-02" db="EMBL/GenBank/DDBJ databases">
        <authorList>
            <person name="Henning P.M."/>
            <person name="McCubbin A.G."/>
            <person name="Shore J.S."/>
        </authorList>
    </citation>
    <scope>NUCLEOTIDE SEQUENCE</scope>
    <source>
        <strain evidence="7">F60SS</strain>
        <tissue evidence="7">Leaves</tissue>
    </source>
</reference>
<sequence length="572" mass="65312">MELQHSSHAHPLILSDQKEGEDVLLCCGCNQTVSGPNYSCTSCTYHLHQRCAELPQKIYSLFHTNHPLFLSSSEMGTHGDGVTCRLCDKSCEGFVYSCSKCGFRVDISCAFPSCLYGGNQKHQFFPLLSSSASRSEGFDYCNACGGMGSTFEFPYVCTFCQLMVHRDCLNLAPTLNILQHPHPIFHTYAVAVDPENPYRNCDICGEKIKKYTGAYHCPEPSCDFDVHVRCALQFVTHLSGLNLKPFPDVHEGKLEVEKLESKIKHFSHEHELSLVNKSSDGDEDHWNCDFCKLPILSPPFYSCKECHFLLDKGCAKLSKRIKYRGHEHPFTLQAPTIDDEVFVCLICRHYYHGYFYRCEQCDITVDAGCMKIVVDGSIQHQSHDHLLFVAKYESHVSGVGLFVGCKACGHRKNPSVMDEYLRCGSCQFDLHFSCARQPRKITNDRYDKHPLFLTYHPLDDGCDEYYCRICENTRNNDLWFYYCKECDLDAHGGCLRGQCPYLRLGGTYTLDDVHPHSLTLKEWELINWPGPPCHECHQPCYGPVYECTDPECDFIIHAFKRCSHMSQYIYGK</sequence>
<dbReference type="Pfam" id="PF03107">
    <property type="entry name" value="C1_2"/>
    <property type="match status" value="6"/>
</dbReference>
<keyword evidence="8" id="KW-1185">Reference proteome</keyword>
<name>A0A9Q0FZN4_9ROSI</name>
<dbReference type="InterPro" id="IPR002219">
    <property type="entry name" value="PKC_DAG/PE"/>
</dbReference>
<evidence type="ECO:0000256" key="3">
    <source>
        <dbReference type="ARBA" id="ARBA00022771"/>
    </source>
</evidence>
<dbReference type="InterPro" id="IPR001965">
    <property type="entry name" value="Znf_PHD"/>
</dbReference>
<feature type="domain" description="Phorbol-ester/DAG-type" evidence="5">
    <location>
        <begin position="8"/>
        <end position="57"/>
    </location>
</feature>
<dbReference type="InterPro" id="IPR046349">
    <property type="entry name" value="C1-like_sf"/>
</dbReference>
<feature type="domain" description="Phorbol-ester/DAG-type" evidence="5">
    <location>
        <begin position="268"/>
        <end position="320"/>
    </location>
</feature>
<dbReference type="Proteomes" id="UP001141552">
    <property type="component" value="Unassembled WGS sequence"/>
</dbReference>
<evidence type="ECO:0000256" key="2">
    <source>
        <dbReference type="ARBA" id="ARBA00022737"/>
    </source>
</evidence>
<feature type="domain" description="Phorbol-ester/DAG-type" evidence="5">
    <location>
        <begin position="63"/>
        <end position="114"/>
    </location>
</feature>
<comment type="caution">
    <text evidence="7">The sequence shown here is derived from an EMBL/GenBank/DDBJ whole genome shotgun (WGS) entry which is preliminary data.</text>
</comment>
<feature type="domain" description="Zinc finger PHD-type" evidence="6">
    <location>
        <begin position="25"/>
        <end position="88"/>
    </location>
</feature>
<evidence type="ECO:0000256" key="1">
    <source>
        <dbReference type="ARBA" id="ARBA00022723"/>
    </source>
</evidence>
<dbReference type="PANTHER" id="PTHR32410">
    <property type="entry name" value="CYSTEINE/HISTIDINE-RICH C1 DOMAIN FAMILY PROTEIN"/>
    <property type="match status" value="1"/>
</dbReference>
<dbReference type="GO" id="GO:0008270">
    <property type="term" value="F:zinc ion binding"/>
    <property type="evidence" value="ECO:0007669"/>
    <property type="project" value="UniProtKB-KW"/>
</dbReference>
<evidence type="ECO:0000313" key="8">
    <source>
        <dbReference type="Proteomes" id="UP001141552"/>
    </source>
</evidence>
<keyword evidence="3" id="KW-0863">Zinc-finger</keyword>
<dbReference type="OrthoDB" id="1884766at2759"/>
<evidence type="ECO:0000259" key="6">
    <source>
        <dbReference type="SMART" id="SM00249"/>
    </source>
</evidence>
<feature type="domain" description="Phorbol-ester/DAG-type" evidence="5">
    <location>
        <begin position="326"/>
        <end position="375"/>
    </location>
</feature>
<feature type="domain" description="Phorbol-ester/DAG-type" evidence="5">
    <location>
        <begin position="120"/>
        <end position="174"/>
    </location>
</feature>
<keyword evidence="4" id="KW-0862">Zinc</keyword>
<keyword evidence="1" id="KW-0479">Metal-binding</keyword>
<proteinExistence type="predicted"/>
<evidence type="ECO:0000259" key="5">
    <source>
        <dbReference type="SMART" id="SM00109"/>
    </source>
</evidence>
<protein>
    <recommendedName>
        <fullName evidence="9">Phorbol-ester/DAG-type domain-containing protein</fullName>
    </recommendedName>
</protein>
<dbReference type="SMART" id="SM00249">
    <property type="entry name" value="PHD"/>
    <property type="match status" value="4"/>
</dbReference>